<dbReference type="Gene3D" id="1.10.150.390">
    <property type="match status" value="1"/>
</dbReference>
<proteinExistence type="predicted"/>
<dbReference type="EMBL" id="GL732576">
    <property type="protein sequence ID" value="EFX75225.1"/>
    <property type="molecule type" value="Genomic_DNA"/>
</dbReference>
<dbReference type="InParanoid" id="E9GYW0"/>
<accession>E9GYW0</accession>
<dbReference type="eggNOG" id="KOG0260">
    <property type="taxonomic scope" value="Eukaryota"/>
</dbReference>
<evidence type="ECO:0000313" key="2">
    <source>
        <dbReference type="Proteomes" id="UP000000305"/>
    </source>
</evidence>
<dbReference type="AlphaFoldDB" id="E9GYW0"/>
<keyword evidence="2" id="KW-1185">Reference proteome</keyword>
<name>E9GYW0_DAPPU</name>
<sequence length="103" mass="11390">MLHPTKSGGLVTLPELDAPSTRTQVSENGYVIKGLCLDYMDIDTGALMRCSVKDTMDTLLKAAIHAEVDPLRCVSENIILDQLPRKGKSFDLLFDREKININA</sequence>
<gene>
    <name evidence="1" type="ORF">DAPPUDRAFT_323448</name>
</gene>
<protein>
    <submittedName>
        <fullName evidence="1">Uncharacterized protein</fullName>
    </submittedName>
</protein>
<dbReference type="SUPFAM" id="SSF64484">
    <property type="entry name" value="beta and beta-prime subunits of DNA dependent RNA-polymerase"/>
    <property type="match status" value="1"/>
</dbReference>
<dbReference type="Proteomes" id="UP000000305">
    <property type="component" value="Unassembled WGS sequence"/>
</dbReference>
<evidence type="ECO:0000313" key="1">
    <source>
        <dbReference type="EMBL" id="EFX75225.1"/>
    </source>
</evidence>
<dbReference type="HOGENOM" id="CLU_2266404_0_0_1"/>
<dbReference type="STRING" id="6669.E9GYW0"/>
<reference evidence="1 2" key="1">
    <citation type="journal article" date="2011" name="Science">
        <title>The ecoresponsive genome of Daphnia pulex.</title>
        <authorList>
            <person name="Colbourne J.K."/>
            <person name="Pfrender M.E."/>
            <person name="Gilbert D."/>
            <person name="Thomas W.K."/>
            <person name="Tucker A."/>
            <person name="Oakley T.H."/>
            <person name="Tokishita S."/>
            <person name="Aerts A."/>
            <person name="Arnold G.J."/>
            <person name="Basu M.K."/>
            <person name="Bauer D.J."/>
            <person name="Caceres C.E."/>
            <person name="Carmel L."/>
            <person name="Casola C."/>
            <person name="Choi J.H."/>
            <person name="Detter J.C."/>
            <person name="Dong Q."/>
            <person name="Dusheyko S."/>
            <person name="Eads B.D."/>
            <person name="Frohlich T."/>
            <person name="Geiler-Samerotte K.A."/>
            <person name="Gerlach D."/>
            <person name="Hatcher P."/>
            <person name="Jogdeo S."/>
            <person name="Krijgsveld J."/>
            <person name="Kriventseva E.V."/>
            <person name="Kultz D."/>
            <person name="Laforsch C."/>
            <person name="Lindquist E."/>
            <person name="Lopez J."/>
            <person name="Manak J.R."/>
            <person name="Muller J."/>
            <person name="Pangilinan J."/>
            <person name="Patwardhan R.P."/>
            <person name="Pitluck S."/>
            <person name="Pritham E.J."/>
            <person name="Rechtsteiner A."/>
            <person name="Rho M."/>
            <person name="Rogozin I.B."/>
            <person name="Sakarya O."/>
            <person name="Salamov A."/>
            <person name="Schaack S."/>
            <person name="Shapiro H."/>
            <person name="Shiga Y."/>
            <person name="Skalitzky C."/>
            <person name="Smith Z."/>
            <person name="Souvorov A."/>
            <person name="Sung W."/>
            <person name="Tang Z."/>
            <person name="Tsuchiya D."/>
            <person name="Tu H."/>
            <person name="Vos H."/>
            <person name="Wang M."/>
            <person name="Wolf Y.I."/>
            <person name="Yamagata H."/>
            <person name="Yamada T."/>
            <person name="Ye Y."/>
            <person name="Shaw J.R."/>
            <person name="Andrews J."/>
            <person name="Crease T.J."/>
            <person name="Tang H."/>
            <person name="Lucas S.M."/>
            <person name="Robertson H.M."/>
            <person name="Bork P."/>
            <person name="Koonin E.V."/>
            <person name="Zdobnov E.M."/>
            <person name="Grigoriev I.V."/>
            <person name="Lynch M."/>
            <person name="Boore J.L."/>
        </authorList>
    </citation>
    <scope>NUCLEOTIDE SEQUENCE [LARGE SCALE GENOMIC DNA]</scope>
</reference>
<organism evidence="1 2">
    <name type="scientific">Daphnia pulex</name>
    <name type="common">Water flea</name>
    <dbReference type="NCBI Taxonomy" id="6669"/>
    <lineage>
        <taxon>Eukaryota</taxon>
        <taxon>Metazoa</taxon>
        <taxon>Ecdysozoa</taxon>
        <taxon>Arthropoda</taxon>
        <taxon>Crustacea</taxon>
        <taxon>Branchiopoda</taxon>
        <taxon>Diplostraca</taxon>
        <taxon>Cladocera</taxon>
        <taxon>Anomopoda</taxon>
        <taxon>Daphniidae</taxon>
        <taxon>Daphnia</taxon>
    </lineage>
</organism>
<dbReference type="OrthoDB" id="270392at2759"/>
<dbReference type="KEGG" id="dpx:DAPPUDRAFT_323448"/>